<feature type="compositionally biased region" description="Basic residues" evidence="1">
    <location>
        <begin position="53"/>
        <end position="67"/>
    </location>
</feature>
<dbReference type="AlphaFoldDB" id="A0A1H3TMX0"/>
<evidence type="ECO:0000313" key="2">
    <source>
        <dbReference type="EMBL" id="SDZ51151.1"/>
    </source>
</evidence>
<organism evidence="2 3">
    <name type="scientific">Jannaschia faecimaris</name>
    <dbReference type="NCBI Taxonomy" id="1244108"/>
    <lineage>
        <taxon>Bacteria</taxon>
        <taxon>Pseudomonadati</taxon>
        <taxon>Pseudomonadota</taxon>
        <taxon>Alphaproteobacteria</taxon>
        <taxon>Rhodobacterales</taxon>
        <taxon>Roseobacteraceae</taxon>
        <taxon>Jannaschia</taxon>
    </lineage>
</organism>
<dbReference type="EMBL" id="FNPX01000018">
    <property type="protein sequence ID" value="SDZ51151.1"/>
    <property type="molecule type" value="Genomic_DNA"/>
</dbReference>
<name>A0A1H3TMX0_9RHOB</name>
<feature type="region of interest" description="Disordered" evidence="1">
    <location>
        <begin position="45"/>
        <end position="67"/>
    </location>
</feature>
<protein>
    <submittedName>
        <fullName evidence="2">Uncharacterized protein</fullName>
    </submittedName>
</protein>
<accession>A0A1H3TMX0</accession>
<gene>
    <name evidence="2" type="ORF">SAMN05444004_11833</name>
</gene>
<dbReference type="OrthoDB" id="7868311at2"/>
<evidence type="ECO:0000256" key="1">
    <source>
        <dbReference type="SAM" id="MobiDB-lite"/>
    </source>
</evidence>
<reference evidence="3" key="1">
    <citation type="submission" date="2016-10" db="EMBL/GenBank/DDBJ databases">
        <authorList>
            <person name="Varghese N."/>
            <person name="Submissions S."/>
        </authorList>
    </citation>
    <scope>NUCLEOTIDE SEQUENCE [LARGE SCALE GENOMIC DNA]</scope>
    <source>
        <strain evidence="3">DSM 100420</strain>
    </source>
</reference>
<dbReference type="STRING" id="1244108.SAMN05444004_11833"/>
<keyword evidence="3" id="KW-1185">Reference proteome</keyword>
<evidence type="ECO:0000313" key="3">
    <source>
        <dbReference type="Proteomes" id="UP000198914"/>
    </source>
</evidence>
<dbReference type="Proteomes" id="UP000198914">
    <property type="component" value="Unassembled WGS sequence"/>
</dbReference>
<proteinExistence type="predicted"/>
<sequence>MTEKLATCCYCGRRSALCVRNHALACRSCGAPLRDMKPLRPAQARAVASHTSKPQKPHKMRKPKRVKKRKSIWEKVFDEIEDIFD</sequence>